<dbReference type="GO" id="GO:0032197">
    <property type="term" value="P:retrotransposition"/>
    <property type="evidence" value="ECO:0000318"/>
    <property type="project" value="GO_Central"/>
</dbReference>
<feature type="compositionally biased region" description="Acidic residues" evidence="2">
    <location>
        <begin position="17"/>
        <end position="29"/>
    </location>
</feature>
<dbReference type="GO" id="GO:0003727">
    <property type="term" value="F:single-stranded RNA binding"/>
    <property type="evidence" value="ECO:0000318"/>
    <property type="project" value="GO_Central"/>
</dbReference>
<sequence>MQMKNSLEGLNSRVDGTEEWTSELEESLEEITQTEQIKQKRIRQNDNRLKELWDNIKHTNIHTIGVPEGEERDKWAENLFEETTVKNFPNLRKETDIQVQEVHRAPNKMNTKRPTPRHVIIKMFKIKDKGRVLKAAREKQQVTYKGKLIRLSADFSAETLQARREWHI</sequence>
<dbReference type="Gene3D" id="1.20.5.390">
    <property type="entry name" value="L1 transposable element, trimerization domain"/>
    <property type="match status" value="1"/>
</dbReference>
<dbReference type="GO" id="GO:1990904">
    <property type="term" value="C:ribonucleoprotein complex"/>
    <property type="evidence" value="ECO:0000318"/>
    <property type="project" value="GO_Central"/>
</dbReference>
<dbReference type="InterPro" id="IPR004244">
    <property type="entry name" value="Transposase_22"/>
</dbReference>
<organism evidence="4 5">
    <name type="scientific">Equus caballus</name>
    <name type="common">Horse</name>
    <dbReference type="NCBI Taxonomy" id="9796"/>
    <lineage>
        <taxon>Eukaryota</taxon>
        <taxon>Metazoa</taxon>
        <taxon>Chordata</taxon>
        <taxon>Craniata</taxon>
        <taxon>Vertebrata</taxon>
        <taxon>Euteleostomi</taxon>
        <taxon>Mammalia</taxon>
        <taxon>Eutheria</taxon>
        <taxon>Laurasiatheria</taxon>
        <taxon>Perissodactyla</taxon>
        <taxon>Equidae</taxon>
        <taxon>Equus</taxon>
    </lineage>
</organism>
<dbReference type="Ensembl" id="ENSECAT00000100122.1">
    <property type="protein sequence ID" value="ENSECAP00000083177.1"/>
    <property type="gene ID" value="ENSECAG00000044822.1"/>
</dbReference>
<name>A0A9L0R9P5_HORSE</name>
<reference evidence="4" key="1">
    <citation type="journal article" date="2009" name="Science">
        <title>Genome sequence, comparative analysis, and population genetics of the domestic horse.</title>
        <authorList>
            <consortium name="Broad Institute Genome Sequencing Platform"/>
            <consortium name="Broad Institute Whole Genome Assembly Team"/>
            <person name="Wade C.M."/>
            <person name="Giulotto E."/>
            <person name="Sigurdsson S."/>
            <person name="Zoli M."/>
            <person name="Gnerre S."/>
            <person name="Imsland F."/>
            <person name="Lear T.L."/>
            <person name="Adelson D.L."/>
            <person name="Bailey E."/>
            <person name="Bellone R.R."/>
            <person name="Bloecker H."/>
            <person name="Distl O."/>
            <person name="Edgar R.C."/>
            <person name="Garber M."/>
            <person name="Leeb T."/>
            <person name="Mauceli E."/>
            <person name="MacLeod J.N."/>
            <person name="Penedo M.C.T."/>
            <person name="Raison J.M."/>
            <person name="Sharpe T."/>
            <person name="Vogel J."/>
            <person name="Andersson L."/>
            <person name="Antczak D.F."/>
            <person name="Biagi T."/>
            <person name="Binns M.M."/>
            <person name="Chowdhary B.P."/>
            <person name="Coleman S.J."/>
            <person name="Della Valle G."/>
            <person name="Fryc S."/>
            <person name="Guerin G."/>
            <person name="Hasegawa T."/>
            <person name="Hill E.W."/>
            <person name="Jurka J."/>
            <person name="Kiialainen A."/>
            <person name="Lindgren G."/>
            <person name="Liu J."/>
            <person name="Magnani E."/>
            <person name="Mickelson J.R."/>
            <person name="Murray J."/>
            <person name="Nergadze S.G."/>
            <person name="Onofrio R."/>
            <person name="Pedroni S."/>
            <person name="Piras M.F."/>
            <person name="Raudsepp T."/>
            <person name="Rocchi M."/>
            <person name="Roeed K.H."/>
            <person name="Ryder O.A."/>
            <person name="Searle S."/>
            <person name="Skow L."/>
            <person name="Swinburne J.E."/>
            <person name="Syvaenen A.C."/>
            <person name="Tozaki T."/>
            <person name="Valberg S.J."/>
            <person name="Vaudin M."/>
            <person name="White J.R."/>
            <person name="Zody M.C."/>
            <person name="Lander E.S."/>
            <person name="Lindblad-Toh K."/>
        </authorList>
    </citation>
    <scope>NUCLEOTIDE SEQUENCE [LARGE SCALE GENOMIC DNA]</scope>
    <source>
        <strain evidence="4">Thoroughbred</strain>
    </source>
</reference>
<feature type="region of interest" description="Disordered" evidence="2">
    <location>
        <begin position="1"/>
        <end position="33"/>
    </location>
</feature>
<reference evidence="4" key="2">
    <citation type="submission" date="2025-05" db="UniProtKB">
        <authorList>
            <consortium name="Ensembl"/>
        </authorList>
    </citation>
    <scope>IDENTIFICATION</scope>
    <source>
        <strain evidence="4">Thoroughbred</strain>
    </source>
</reference>
<dbReference type="Gene3D" id="3.30.70.1820">
    <property type="entry name" value="L1 transposable element, RRM domain"/>
    <property type="match status" value="1"/>
</dbReference>
<feature type="domain" description="L1 transposable element RRM" evidence="3">
    <location>
        <begin position="59"/>
        <end position="154"/>
    </location>
</feature>
<comment type="similarity">
    <text evidence="1">Belongs to the transposase 22 family.</text>
</comment>
<accession>A0A9L0R9P5</accession>
<evidence type="ECO:0000313" key="5">
    <source>
        <dbReference type="Proteomes" id="UP000002281"/>
    </source>
</evidence>
<evidence type="ECO:0000259" key="3">
    <source>
        <dbReference type="Pfam" id="PF02994"/>
    </source>
</evidence>
<dbReference type="Pfam" id="PF02994">
    <property type="entry name" value="Transposase_22"/>
    <property type="match status" value="1"/>
</dbReference>
<protein>
    <recommendedName>
        <fullName evidence="3">L1 transposable element RRM domain-containing protein</fullName>
    </recommendedName>
</protein>
<evidence type="ECO:0000313" key="4">
    <source>
        <dbReference type="Ensembl" id="ENSECAP00000058363.1"/>
    </source>
</evidence>
<keyword evidence="5" id="KW-1185">Reference proteome</keyword>
<evidence type="ECO:0000256" key="1">
    <source>
        <dbReference type="ARBA" id="ARBA00061640"/>
    </source>
</evidence>
<dbReference type="Ensembl" id="ENSECAT00000126147.1">
    <property type="protein sequence ID" value="ENSECAP00000058363.1"/>
    <property type="gene ID" value="ENSECAG00000044822.1"/>
</dbReference>
<proteinExistence type="inferred from homology"/>
<dbReference type="Proteomes" id="UP000002281">
    <property type="component" value="Unplaced"/>
</dbReference>
<dbReference type="Ensembl" id="ENSECAT00000093394.1">
    <property type="protein sequence ID" value="ENSECAP00000063960.1"/>
    <property type="gene ID" value="ENSECAG00000044822.1"/>
</dbReference>
<dbReference type="AlphaFoldDB" id="A0A9L0R9P5"/>
<dbReference type="PANTHER" id="PTHR11505">
    <property type="entry name" value="L1 TRANSPOSABLE ELEMENT-RELATED"/>
    <property type="match status" value="1"/>
</dbReference>
<dbReference type="GeneTree" id="ENSGT01150000286982"/>
<dbReference type="FunFam" id="3.30.70.1820:FF:000002">
    <property type="entry name" value="LINE-1 retrotransposable element ORF1 protein"/>
    <property type="match status" value="1"/>
</dbReference>
<dbReference type="InterPro" id="IPR043636">
    <property type="entry name" value="L1_RRM_dom"/>
</dbReference>
<evidence type="ECO:0000256" key="2">
    <source>
        <dbReference type="SAM" id="MobiDB-lite"/>
    </source>
</evidence>